<sequence length="216" mass="22793">MNPAPDHDRFEQAGSGYSGHMARQDSYPHPVSDTEADGIPEYADPDSNAYDEVDSVREADGPDAAPLPADREGGPLAVDELGATGGERPEGEALEARLAREEPDVLEEIDDGALRRPADSSDTVDDEQPAIDRQLRDEAPVDPHLDSQVSMYERMGDDPLTGGLVGRLVAPDEGLESDTEGEAVAYDAGAAGGGASAEELAMHEVPLDEDGSVTDR</sequence>
<proteinExistence type="predicted"/>
<dbReference type="EMBL" id="BONF01000029">
    <property type="protein sequence ID" value="GIF83538.1"/>
    <property type="molecule type" value="Genomic_DNA"/>
</dbReference>
<feature type="domain" description="DUF5709" evidence="2">
    <location>
        <begin position="165"/>
        <end position="206"/>
    </location>
</feature>
<feature type="compositionally biased region" description="Basic and acidic residues" evidence="1">
    <location>
        <begin position="87"/>
        <end position="103"/>
    </location>
</feature>
<feature type="region of interest" description="Disordered" evidence="1">
    <location>
        <begin position="172"/>
        <end position="216"/>
    </location>
</feature>
<keyword evidence="4" id="KW-1185">Reference proteome</keyword>
<evidence type="ECO:0000259" key="2">
    <source>
        <dbReference type="Pfam" id="PF18970"/>
    </source>
</evidence>
<reference evidence="3 4" key="1">
    <citation type="submission" date="2021-01" db="EMBL/GenBank/DDBJ databases">
        <title>Whole genome shotgun sequence of Catellatospora bangladeshensis NBRC 107357.</title>
        <authorList>
            <person name="Komaki H."/>
            <person name="Tamura T."/>
        </authorList>
    </citation>
    <scope>NUCLEOTIDE SEQUENCE [LARGE SCALE GENOMIC DNA]</scope>
    <source>
        <strain evidence="3 4">NBRC 107357</strain>
    </source>
</reference>
<evidence type="ECO:0000313" key="3">
    <source>
        <dbReference type="EMBL" id="GIF83538.1"/>
    </source>
</evidence>
<accession>A0A8J3JRE6</accession>
<dbReference type="AlphaFoldDB" id="A0A8J3JRE6"/>
<feature type="compositionally biased region" description="Basic and acidic residues" evidence="1">
    <location>
        <begin position="133"/>
        <end position="144"/>
    </location>
</feature>
<feature type="compositionally biased region" description="Acidic residues" evidence="1">
    <location>
        <begin position="207"/>
        <end position="216"/>
    </location>
</feature>
<organism evidence="3 4">
    <name type="scientific">Catellatospora bangladeshensis</name>
    <dbReference type="NCBI Taxonomy" id="310355"/>
    <lineage>
        <taxon>Bacteria</taxon>
        <taxon>Bacillati</taxon>
        <taxon>Actinomycetota</taxon>
        <taxon>Actinomycetes</taxon>
        <taxon>Micromonosporales</taxon>
        <taxon>Micromonosporaceae</taxon>
        <taxon>Catellatospora</taxon>
    </lineage>
</organism>
<protein>
    <recommendedName>
        <fullName evidence="2">DUF5709 domain-containing protein</fullName>
    </recommendedName>
</protein>
<gene>
    <name evidence="3" type="ORF">Cba03nite_48870</name>
</gene>
<feature type="region of interest" description="Disordered" evidence="1">
    <location>
        <begin position="1"/>
        <end position="144"/>
    </location>
</feature>
<evidence type="ECO:0000313" key="4">
    <source>
        <dbReference type="Proteomes" id="UP000601223"/>
    </source>
</evidence>
<name>A0A8J3JRE6_9ACTN</name>
<dbReference type="InterPro" id="IPR043763">
    <property type="entry name" value="DUF5709"/>
</dbReference>
<dbReference type="Pfam" id="PF18970">
    <property type="entry name" value="DUF5709"/>
    <property type="match status" value="1"/>
</dbReference>
<comment type="caution">
    <text evidence="3">The sequence shown here is derived from an EMBL/GenBank/DDBJ whole genome shotgun (WGS) entry which is preliminary data.</text>
</comment>
<dbReference type="Proteomes" id="UP000601223">
    <property type="component" value="Unassembled WGS sequence"/>
</dbReference>
<feature type="compositionally biased region" description="Basic and acidic residues" evidence="1">
    <location>
        <begin position="1"/>
        <end position="11"/>
    </location>
</feature>
<evidence type="ECO:0000256" key="1">
    <source>
        <dbReference type="SAM" id="MobiDB-lite"/>
    </source>
</evidence>